<dbReference type="CTD" id="20231636"/>
<evidence type="ECO:0000256" key="2">
    <source>
        <dbReference type="ARBA" id="ARBA00023186"/>
    </source>
</evidence>
<name>V4AKY4_LOTGI</name>
<accession>V4AKY4</accession>
<reference evidence="4 5" key="1">
    <citation type="journal article" date="2013" name="Nature">
        <title>Insights into bilaterian evolution from three spiralian genomes.</title>
        <authorList>
            <person name="Simakov O."/>
            <person name="Marletaz F."/>
            <person name="Cho S.J."/>
            <person name="Edsinger-Gonzales E."/>
            <person name="Havlak P."/>
            <person name="Hellsten U."/>
            <person name="Kuo D.H."/>
            <person name="Larsson T."/>
            <person name="Lv J."/>
            <person name="Arendt D."/>
            <person name="Savage R."/>
            <person name="Osoegawa K."/>
            <person name="de Jong P."/>
            <person name="Grimwood J."/>
            <person name="Chapman J.A."/>
            <person name="Shapiro H."/>
            <person name="Aerts A."/>
            <person name="Otillar R.P."/>
            <person name="Terry A.Y."/>
            <person name="Boore J.L."/>
            <person name="Grigoriev I.V."/>
            <person name="Lindberg D.R."/>
            <person name="Seaver E.C."/>
            <person name="Weisblat D.A."/>
            <person name="Putnam N.H."/>
            <person name="Rokhsar D.S."/>
        </authorList>
    </citation>
    <scope>NUCLEOTIDE SEQUENCE [LARGE SCALE GENOMIC DNA]</scope>
</reference>
<dbReference type="GeneID" id="20231636"/>
<protein>
    <recommendedName>
        <fullName evidence="6">Urease accessory protein UreF</fullName>
    </recommendedName>
</protein>
<organism evidence="4 5">
    <name type="scientific">Lottia gigantea</name>
    <name type="common">Giant owl limpet</name>
    <dbReference type="NCBI Taxonomy" id="225164"/>
    <lineage>
        <taxon>Eukaryota</taxon>
        <taxon>Metazoa</taxon>
        <taxon>Spiralia</taxon>
        <taxon>Lophotrochozoa</taxon>
        <taxon>Mollusca</taxon>
        <taxon>Gastropoda</taxon>
        <taxon>Patellogastropoda</taxon>
        <taxon>Lottioidea</taxon>
        <taxon>Lottiidae</taxon>
        <taxon>Lottia</taxon>
    </lineage>
</organism>
<evidence type="ECO:0000313" key="4">
    <source>
        <dbReference type="EMBL" id="ESO94256.1"/>
    </source>
</evidence>
<keyword evidence="1" id="KW-0996">Nickel insertion</keyword>
<evidence type="ECO:0008006" key="6">
    <source>
        <dbReference type="Google" id="ProtNLM"/>
    </source>
</evidence>
<dbReference type="PANTHER" id="PTHR33620">
    <property type="entry name" value="UREASE ACCESSORY PROTEIN F"/>
    <property type="match status" value="1"/>
</dbReference>
<dbReference type="Proteomes" id="UP000030746">
    <property type="component" value="Unassembled WGS sequence"/>
</dbReference>
<dbReference type="Pfam" id="PF01730">
    <property type="entry name" value="UreF"/>
    <property type="match status" value="1"/>
</dbReference>
<evidence type="ECO:0000256" key="3">
    <source>
        <dbReference type="ARBA" id="ARBA00046339"/>
    </source>
</evidence>
<dbReference type="PIRSF" id="PIRSF009467">
    <property type="entry name" value="Ureas_acces_UreF"/>
    <property type="match status" value="1"/>
</dbReference>
<dbReference type="KEGG" id="lgi:LOTGIDRAFT_118615"/>
<sequence length="215" mass="24018">MLSLLQLTDSSFPTGGFSHSAGLESALQHKVIKSKTDLGKIIQTHLENTGSFSLPFVNEAFRKDVQNVKDLDEFFNASTSNHVANRASRKQGKSFSDTVTKVHLNEELLRLYQSLDHHHYPVVFGIIYSKLGIDLKTTQIAFLSSTLKSVISSAVRLDIIGAIEAQRLQLELQRSIPDIVKRNDSKMAVDAALRFPVIDVVQNCHDTLFSKLFYS</sequence>
<proteinExistence type="inferred from homology"/>
<dbReference type="GO" id="GO:0016151">
    <property type="term" value="F:nickel cation binding"/>
    <property type="evidence" value="ECO:0007669"/>
    <property type="project" value="InterPro"/>
</dbReference>
<dbReference type="OrthoDB" id="2550922at2759"/>
<dbReference type="PANTHER" id="PTHR33620:SF1">
    <property type="entry name" value="UREASE ACCESSORY PROTEIN F"/>
    <property type="match status" value="1"/>
</dbReference>
<evidence type="ECO:0000256" key="1">
    <source>
        <dbReference type="ARBA" id="ARBA00022988"/>
    </source>
</evidence>
<dbReference type="HOGENOM" id="CLU_049215_4_2_1"/>
<keyword evidence="2" id="KW-0143">Chaperone</keyword>
<evidence type="ECO:0000313" key="5">
    <source>
        <dbReference type="Proteomes" id="UP000030746"/>
    </source>
</evidence>
<dbReference type="AlphaFoldDB" id="V4AKY4"/>
<dbReference type="InterPro" id="IPR002639">
    <property type="entry name" value="UreF"/>
</dbReference>
<dbReference type="Gene3D" id="1.10.4190.10">
    <property type="entry name" value="Urease accessory protein UreF"/>
    <property type="match status" value="1"/>
</dbReference>
<gene>
    <name evidence="4" type="ORF">LOTGIDRAFT_118615</name>
</gene>
<comment type="similarity">
    <text evidence="3">Belongs to the UreF family.</text>
</comment>
<dbReference type="InterPro" id="IPR038277">
    <property type="entry name" value="UreF_sf"/>
</dbReference>
<dbReference type="STRING" id="225164.V4AKY4"/>
<dbReference type="OMA" id="WVGRHEK"/>
<dbReference type="HAMAP" id="MF_01385">
    <property type="entry name" value="UreF"/>
    <property type="match status" value="1"/>
</dbReference>
<keyword evidence="5" id="KW-1185">Reference proteome</keyword>
<dbReference type="EMBL" id="KB201847">
    <property type="protein sequence ID" value="ESO94256.1"/>
    <property type="molecule type" value="Genomic_DNA"/>
</dbReference>
<dbReference type="RefSeq" id="XP_009055100.1">
    <property type="nucleotide sequence ID" value="XM_009056852.1"/>
</dbReference>